<dbReference type="OrthoDB" id="9804286at2"/>
<keyword evidence="3" id="KW-0808">Transferase</keyword>
<dbReference type="PANTHER" id="PTHR10953">
    <property type="entry name" value="UBIQUITIN-ACTIVATING ENZYME E1"/>
    <property type="match status" value="1"/>
</dbReference>
<accession>A0A110B4I9</accession>
<keyword evidence="16" id="KW-1185">Reference proteome</keyword>
<dbReference type="GO" id="GO:0005524">
    <property type="term" value="F:ATP binding"/>
    <property type="evidence" value="ECO:0007669"/>
    <property type="project" value="UniProtKB-KW"/>
</dbReference>
<comment type="subunit">
    <text evidence="8">Homodimer. Forms a stable heterotetrameric complex of 2 MoeB and 2 MoaD during adenylation of MoaD.</text>
</comment>
<evidence type="ECO:0000256" key="6">
    <source>
        <dbReference type="ARBA" id="ARBA00052218"/>
    </source>
</evidence>
<dbReference type="GO" id="GO:0008146">
    <property type="term" value="F:sulfotransferase activity"/>
    <property type="evidence" value="ECO:0007669"/>
    <property type="project" value="TreeGrafter"/>
</dbReference>
<dbReference type="FunFam" id="3.40.50.720:FF:000033">
    <property type="entry name" value="Adenylyltransferase and sulfurtransferase MOCS3"/>
    <property type="match status" value="1"/>
</dbReference>
<keyword evidence="5" id="KW-0067">ATP-binding</keyword>
<proteinExistence type="inferred from homology"/>
<evidence type="ECO:0000313" key="16">
    <source>
        <dbReference type="Proteomes" id="UP000218890"/>
    </source>
</evidence>
<dbReference type="Gene3D" id="3.40.50.720">
    <property type="entry name" value="NAD(P)-binding Rossmann-like Domain"/>
    <property type="match status" value="1"/>
</dbReference>
<comment type="pathway">
    <text evidence="1">Cofactor biosynthesis; molybdopterin biosynthesis.</text>
</comment>
<evidence type="ECO:0000256" key="7">
    <source>
        <dbReference type="ARBA" id="ARBA00055169"/>
    </source>
</evidence>
<dbReference type="InterPro" id="IPR035985">
    <property type="entry name" value="Ubiquitin-activating_enz"/>
</dbReference>
<evidence type="ECO:0000256" key="3">
    <source>
        <dbReference type="ARBA" id="ARBA00022679"/>
    </source>
</evidence>
<evidence type="ECO:0000256" key="2">
    <source>
        <dbReference type="ARBA" id="ARBA00009919"/>
    </source>
</evidence>
<dbReference type="KEGG" id="hhk:HH1059_24150"/>
<dbReference type="InterPro" id="IPR000594">
    <property type="entry name" value="ThiF_NAD_FAD-bd"/>
</dbReference>
<dbReference type="CDD" id="cd00757">
    <property type="entry name" value="ThiF_MoeB_HesA_family"/>
    <property type="match status" value="1"/>
</dbReference>
<dbReference type="GO" id="GO:0004792">
    <property type="term" value="F:thiosulfate-cyanide sulfurtransferase activity"/>
    <property type="evidence" value="ECO:0007669"/>
    <property type="project" value="TreeGrafter"/>
</dbReference>
<dbReference type="SUPFAM" id="SSF69572">
    <property type="entry name" value="Activating enzymes of the ubiquitin-like proteins"/>
    <property type="match status" value="1"/>
</dbReference>
<evidence type="ECO:0000256" key="12">
    <source>
        <dbReference type="ARBA" id="ARBA00075328"/>
    </source>
</evidence>
<evidence type="ECO:0000256" key="10">
    <source>
        <dbReference type="ARBA" id="ARBA00073635"/>
    </source>
</evidence>
<dbReference type="GO" id="GO:0005829">
    <property type="term" value="C:cytosol"/>
    <property type="evidence" value="ECO:0007669"/>
    <property type="project" value="TreeGrafter"/>
</dbReference>
<evidence type="ECO:0000256" key="1">
    <source>
        <dbReference type="ARBA" id="ARBA00005046"/>
    </source>
</evidence>
<evidence type="ECO:0000256" key="5">
    <source>
        <dbReference type="ARBA" id="ARBA00022840"/>
    </source>
</evidence>
<dbReference type="GO" id="GO:0008641">
    <property type="term" value="F:ubiquitin-like modifier activating enzyme activity"/>
    <property type="evidence" value="ECO:0007669"/>
    <property type="project" value="InterPro"/>
</dbReference>
<dbReference type="RefSeq" id="WP_096406404.1">
    <property type="nucleotide sequence ID" value="NZ_AP017372.2"/>
</dbReference>
<protein>
    <recommendedName>
        <fullName evidence="10">Molybdopterin-synthase adenylyltransferase</fullName>
        <ecNumber evidence="9">2.7.7.80</ecNumber>
    </recommendedName>
    <alternativeName>
        <fullName evidence="13">MoaD protein adenylase</fullName>
    </alternativeName>
    <alternativeName>
        <fullName evidence="11">Molybdopterin-converting factor subunit 1 adenylase</fullName>
    </alternativeName>
    <alternativeName>
        <fullName evidence="12">Sulfur carrier protein MoaD adenylyltransferase</fullName>
    </alternativeName>
</protein>
<feature type="domain" description="THIF-type NAD/FAD binding fold" evidence="14">
    <location>
        <begin position="9"/>
        <end position="241"/>
    </location>
</feature>
<dbReference type="EC" id="2.7.7.80" evidence="9"/>
<sequence length="248" mass="26208">MNDEQLLRYSRQILLPQIDVAGQQRLLSSTALIIGAGGLGSPVCMYLAGAGVGKLIIADGDTVELANLQRQIAHTTADIGQPKSKSAASAVYNLNPEVITNTLPALNDHELICEQARRVDLVIDCSDNFATRFAVNRACLATEKPLVSAAVIRWELQVATFSPTGEPCYRCIFGGGDVSHEGCSDNGVIAPLPGIGGSIQALEAIKLLANAGEPLIGRMLVMDTLSMRTRTLKVPADPNCPNCAREGG</sequence>
<gene>
    <name evidence="15" type="primary">moeB</name>
    <name evidence="15" type="ORF">HH1059_24150</name>
</gene>
<evidence type="ECO:0000256" key="11">
    <source>
        <dbReference type="ARBA" id="ARBA00075110"/>
    </source>
</evidence>
<evidence type="ECO:0000313" key="15">
    <source>
        <dbReference type="EMBL" id="BAU56488.1"/>
    </source>
</evidence>
<dbReference type="Pfam" id="PF00899">
    <property type="entry name" value="ThiF"/>
    <property type="match status" value="1"/>
</dbReference>
<evidence type="ECO:0000259" key="14">
    <source>
        <dbReference type="Pfam" id="PF00899"/>
    </source>
</evidence>
<evidence type="ECO:0000256" key="8">
    <source>
        <dbReference type="ARBA" id="ARBA00063809"/>
    </source>
</evidence>
<reference evidence="15" key="1">
    <citation type="submission" date="2016-02" db="EMBL/GenBank/DDBJ databases">
        <title>Halorhodospira halochloris DSM-1059 complete genome, version 2.</title>
        <authorList>
            <person name="Tsukatani Y."/>
        </authorList>
    </citation>
    <scope>NUCLEOTIDE SEQUENCE</scope>
    <source>
        <strain evidence="15">DSM 1059</strain>
    </source>
</reference>
<evidence type="ECO:0000256" key="4">
    <source>
        <dbReference type="ARBA" id="ARBA00022741"/>
    </source>
</evidence>
<evidence type="ECO:0000256" key="9">
    <source>
        <dbReference type="ARBA" id="ARBA00066884"/>
    </source>
</evidence>
<name>A0A110B4I9_HALHR</name>
<keyword evidence="15" id="KW-0548">Nucleotidyltransferase</keyword>
<dbReference type="InterPro" id="IPR045886">
    <property type="entry name" value="ThiF/MoeB/HesA"/>
</dbReference>
<comment type="function">
    <text evidence="7">Catalyzes the adenylation by ATP of the carboxyl group of the C-terminal glycine of sulfur carrier protein MoaD.</text>
</comment>
<keyword evidence="4" id="KW-0547">Nucleotide-binding</keyword>
<organism evidence="15 16">
    <name type="scientific">Halorhodospira halochloris</name>
    <name type="common">Ectothiorhodospira halochloris</name>
    <dbReference type="NCBI Taxonomy" id="1052"/>
    <lineage>
        <taxon>Bacteria</taxon>
        <taxon>Pseudomonadati</taxon>
        <taxon>Pseudomonadota</taxon>
        <taxon>Gammaproteobacteria</taxon>
        <taxon>Chromatiales</taxon>
        <taxon>Ectothiorhodospiraceae</taxon>
        <taxon>Halorhodospira</taxon>
    </lineage>
</organism>
<dbReference type="EMBL" id="AP017372">
    <property type="protein sequence ID" value="BAU56488.1"/>
    <property type="molecule type" value="Genomic_DNA"/>
</dbReference>
<evidence type="ECO:0000256" key="13">
    <source>
        <dbReference type="ARBA" id="ARBA00078531"/>
    </source>
</evidence>
<comment type="similarity">
    <text evidence="2">Belongs to the HesA/MoeB/ThiF family.</text>
</comment>
<dbReference type="Proteomes" id="UP000218890">
    <property type="component" value="Chromosome"/>
</dbReference>
<comment type="catalytic activity">
    <reaction evidence="6">
        <text>[molybdopterin-synthase sulfur-carrier protein]-C-terminal Gly-Gly + ATP + H(+) = [molybdopterin-synthase sulfur-carrier protein]-C-terminal Gly-Gly-AMP + diphosphate</text>
        <dbReference type="Rhea" id="RHEA:43616"/>
        <dbReference type="Rhea" id="RHEA-COMP:12159"/>
        <dbReference type="Rhea" id="RHEA-COMP:12202"/>
        <dbReference type="ChEBI" id="CHEBI:15378"/>
        <dbReference type="ChEBI" id="CHEBI:30616"/>
        <dbReference type="ChEBI" id="CHEBI:33019"/>
        <dbReference type="ChEBI" id="CHEBI:90618"/>
        <dbReference type="ChEBI" id="CHEBI:90778"/>
        <dbReference type="EC" id="2.7.7.80"/>
    </reaction>
</comment>
<dbReference type="AlphaFoldDB" id="A0A110B4I9"/>
<dbReference type="NCBIfam" id="NF004281">
    <property type="entry name" value="PRK05690.1"/>
    <property type="match status" value="1"/>
</dbReference>
<dbReference type="PANTHER" id="PTHR10953:SF240">
    <property type="entry name" value="SULFUR CARRIER PROTEIN THIS ADENYLYLTRANSFERASE"/>
    <property type="match status" value="1"/>
</dbReference>
<dbReference type="GO" id="GO:0061605">
    <property type="term" value="F:molybdopterin-synthase adenylyltransferase activity"/>
    <property type="evidence" value="ECO:0007669"/>
    <property type="project" value="UniProtKB-EC"/>
</dbReference>